<dbReference type="EMBL" id="CP011971">
    <property type="protein sequence ID" value="AMN46157.1"/>
    <property type="molecule type" value="Genomic_DNA"/>
</dbReference>
<protein>
    <submittedName>
        <fullName evidence="1">Uncharacterized protein</fullName>
    </submittedName>
</protein>
<dbReference type="AlphaFoldDB" id="A0A127F6Y1"/>
<dbReference type="InterPro" id="IPR014057">
    <property type="entry name" value="HI1420"/>
</dbReference>
<dbReference type="GO" id="GO:0003677">
    <property type="term" value="F:DNA binding"/>
    <property type="evidence" value="ECO:0007669"/>
    <property type="project" value="InterPro"/>
</dbReference>
<gene>
    <name evidence="1" type="ORF">ACG33_03355</name>
</gene>
<evidence type="ECO:0000313" key="1">
    <source>
        <dbReference type="EMBL" id="AMN46157.1"/>
    </source>
</evidence>
<dbReference type="PANTHER" id="PTHR40275">
    <property type="entry name" value="SSL7038 PROTEIN"/>
    <property type="match status" value="1"/>
</dbReference>
<sequence>MKSSKAPRKAKAKSRAKAKPLELAPFDAAEYLDNEEVIAEYLAAALENPNPDVFLAAVADVAKARGISALARESGLTRAGIYRGLSAGSTPSFATVMKITRALGVKLVPQKAA</sequence>
<proteinExistence type="predicted"/>
<keyword evidence="2" id="KW-1185">Reference proteome</keyword>
<name>A0A127F6Y1_STEDE</name>
<dbReference type="PANTHER" id="PTHR40275:SF1">
    <property type="entry name" value="SSL7038 PROTEIN"/>
    <property type="match status" value="1"/>
</dbReference>
<dbReference type="Pfam" id="PF21716">
    <property type="entry name" value="dnstrm_HI1420"/>
    <property type="match status" value="1"/>
</dbReference>
<dbReference type="Proteomes" id="UP000070250">
    <property type="component" value="Chromosome"/>
</dbReference>
<accession>A0A127F6Y1</accession>
<dbReference type="NCBIfam" id="TIGR02684">
    <property type="entry name" value="dnstrm_HI1420"/>
    <property type="match status" value="1"/>
</dbReference>
<dbReference type="CDD" id="cd00093">
    <property type="entry name" value="HTH_XRE"/>
    <property type="match status" value="1"/>
</dbReference>
<dbReference type="SUPFAM" id="SSF47413">
    <property type="entry name" value="lambda repressor-like DNA-binding domains"/>
    <property type="match status" value="1"/>
</dbReference>
<evidence type="ECO:0000313" key="2">
    <source>
        <dbReference type="Proteomes" id="UP000070250"/>
    </source>
</evidence>
<dbReference type="OrthoDB" id="9798416at2"/>
<dbReference type="RefSeq" id="WP_083536402.1">
    <property type="nucleotide sequence ID" value="NZ_CP011971.1"/>
</dbReference>
<reference evidence="1 2" key="1">
    <citation type="submission" date="2015-06" db="EMBL/GenBank/DDBJ databases">
        <title>A Comprehensive Approach to Explore the Metabolic and Phylogenetic Diversity of Bacterial Steroid Degradation in the Environment: Testosterone as an Example.</title>
        <authorList>
            <person name="Yang F.-C."/>
            <person name="Chen Y.-L."/>
            <person name="Yu C.-P."/>
            <person name="Tang S.-L."/>
            <person name="Wang P.-H."/>
            <person name="Ismail W."/>
            <person name="Wang C.-H."/>
            <person name="Yang C.-Y."/>
            <person name="Chiang Y.-R."/>
        </authorList>
    </citation>
    <scope>NUCLEOTIDE SEQUENCE [LARGE SCALE GENOMIC DNA]</scope>
    <source>
        <strain evidence="1 2">DSM 18526</strain>
    </source>
</reference>
<organism evidence="1 2">
    <name type="scientific">Steroidobacter denitrificans</name>
    <dbReference type="NCBI Taxonomy" id="465721"/>
    <lineage>
        <taxon>Bacteria</taxon>
        <taxon>Pseudomonadati</taxon>
        <taxon>Pseudomonadota</taxon>
        <taxon>Gammaproteobacteria</taxon>
        <taxon>Steroidobacterales</taxon>
        <taxon>Steroidobacteraceae</taxon>
        <taxon>Steroidobacter</taxon>
    </lineage>
</organism>
<dbReference type="KEGG" id="sdf:ACG33_03355"/>
<dbReference type="InterPro" id="IPR010982">
    <property type="entry name" value="Lambda_DNA-bd_dom_sf"/>
</dbReference>
<dbReference type="InterPro" id="IPR001387">
    <property type="entry name" value="Cro/C1-type_HTH"/>
</dbReference>